<gene>
    <name evidence="1" type="ORF">GALMADRAFT_66760</name>
</gene>
<dbReference type="AlphaFoldDB" id="A0A067T1K3"/>
<dbReference type="SUPFAM" id="SSF52540">
    <property type="entry name" value="P-loop containing nucleoside triphosphate hydrolases"/>
    <property type="match status" value="1"/>
</dbReference>
<protein>
    <recommendedName>
        <fullName evidence="3">ATP-dependent DNA helicase</fullName>
    </recommendedName>
</protein>
<dbReference type="InterPro" id="IPR051055">
    <property type="entry name" value="PIF1_helicase"/>
</dbReference>
<dbReference type="OrthoDB" id="432234at2759"/>
<organism evidence="1 2">
    <name type="scientific">Galerina marginata (strain CBS 339.88)</name>
    <dbReference type="NCBI Taxonomy" id="685588"/>
    <lineage>
        <taxon>Eukaryota</taxon>
        <taxon>Fungi</taxon>
        <taxon>Dikarya</taxon>
        <taxon>Basidiomycota</taxon>
        <taxon>Agaricomycotina</taxon>
        <taxon>Agaricomycetes</taxon>
        <taxon>Agaricomycetidae</taxon>
        <taxon>Agaricales</taxon>
        <taxon>Agaricineae</taxon>
        <taxon>Strophariaceae</taxon>
        <taxon>Galerina</taxon>
    </lineage>
</organism>
<name>A0A067T1K3_GALM3</name>
<feature type="non-terminal residue" evidence="1">
    <location>
        <position position="333"/>
    </location>
</feature>
<dbReference type="Gene3D" id="3.40.50.300">
    <property type="entry name" value="P-loop containing nucleotide triphosphate hydrolases"/>
    <property type="match status" value="1"/>
</dbReference>
<dbReference type="Pfam" id="PF13245">
    <property type="entry name" value="AAA_19"/>
    <property type="match status" value="1"/>
</dbReference>
<dbReference type="PANTHER" id="PTHR47642">
    <property type="entry name" value="ATP-DEPENDENT DNA HELICASE"/>
    <property type="match status" value="1"/>
</dbReference>
<keyword evidence="2" id="KW-1185">Reference proteome</keyword>
<evidence type="ECO:0000313" key="1">
    <source>
        <dbReference type="EMBL" id="KDR77060.1"/>
    </source>
</evidence>
<sequence length="333" mass="36866">MYIGGAGGTGKSRVIDALREFFIRRGQDRRFRLASYTGVAAKNISGMTVHSALSLNQHKKKDADGKTRRDLSAMWEGLPPVGESRLTASIDTSQTRQTSKHGQENVFGKLLWLSINKVIILNQSMRQTGPENAPFVDLLSRLREGRCTNKDYDLLSSRVLQGMNIDWEKWKGTPIIVSENAQKDALNVNSHSTHQRNIVTDPTLKAYLEKLNSGVTNQRLGRIPLVIGMPVMIAQNYDVQGGIVNGCTGILKKIRYQEDAQGNRYATSCIVESSTITGAPLSTLEPHQAVVLQDTTDMTFRHPHSGKKCTIRRTQLPILPAFAMTAHKAQGQT</sequence>
<evidence type="ECO:0000313" key="2">
    <source>
        <dbReference type="Proteomes" id="UP000027222"/>
    </source>
</evidence>
<accession>A0A067T1K3</accession>
<dbReference type="STRING" id="685588.A0A067T1K3"/>
<dbReference type="EMBL" id="KL142377">
    <property type="protein sequence ID" value="KDR77060.1"/>
    <property type="molecule type" value="Genomic_DNA"/>
</dbReference>
<reference evidence="2" key="1">
    <citation type="journal article" date="2014" name="Proc. Natl. Acad. Sci. U.S.A.">
        <title>Extensive sampling of basidiomycete genomes demonstrates inadequacy of the white-rot/brown-rot paradigm for wood decay fungi.</title>
        <authorList>
            <person name="Riley R."/>
            <person name="Salamov A.A."/>
            <person name="Brown D.W."/>
            <person name="Nagy L.G."/>
            <person name="Floudas D."/>
            <person name="Held B.W."/>
            <person name="Levasseur A."/>
            <person name="Lombard V."/>
            <person name="Morin E."/>
            <person name="Otillar R."/>
            <person name="Lindquist E.A."/>
            <person name="Sun H."/>
            <person name="LaButti K.M."/>
            <person name="Schmutz J."/>
            <person name="Jabbour D."/>
            <person name="Luo H."/>
            <person name="Baker S.E."/>
            <person name="Pisabarro A.G."/>
            <person name="Walton J.D."/>
            <person name="Blanchette R.A."/>
            <person name="Henrissat B."/>
            <person name="Martin F."/>
            <person name="Cullen D."/>
            <person name="Hibbett D.S."/>
            <person name="Grigoriev I.V."/>
        </authorList>
    </citation>
    <scope>NUCLEOTIDE SEQUENCE [LARGE SCALE GENOMIC DNA]</scope>
    <source>
        <strain evidence="2">CBS 339.88</strain>
    </source>
</reference>
<dbReference type="Proteomes" id="UP000027222">
    <property type="component" value="Unassembled WGS sequence"/>
</dbReference>
<proteinExistence type="predicted"/>
<dbReference type="HOGENOM" id="CLU_835640_0_0_1"/>
<evidence type="ECO:0008006" key="3">
    <source>
        <dbReference type="Google" id="ProtNLM"/>
    </source>
</evidence>
<dbReference type="InterPro" id="IPR027417">
    <property type="entry name" value="P-loop_NTPase"/>
</dbReference>